<reference evidence="5 6" key="1">
    <citation type="submission" date="2020-07" db="EMBL/GenBank/DDBJ databases">
        <title>Genomic Encyclopedia of Type Strains, Phase IV (KMG-IV): sequencing the most valuable type-strain genomes for metagenomic binning, comparative biology and taxonomic classification.</title>
        <authorList>
            <person name="Goeker M."/>
        </authorList>
    </citation>
    <scope>NUCLEOTIDE SEQUENCE [LARGE SCALE GENOMIC DNA]</scope>
    <source>
        <strain evidence="5 6">DSM 45533</strain>
    </source>
</reference>
<comment type="caution">
    <text evidence="5">The sequence shown here is derived from an EMBL/GenBank/DDBJ whole genome shotgun (WGS) entry which is preliminary data.</text>
</comment>
<accession>A0A7W0CJT6</accession>
<dbReference type="AlphaFoldDB" id="A0A7W0CJT6"/>
<keyword evidence="6" id="KW-1185">Reference proteome</keyword>
<keyword evidence="2" id="KW-0547">Nucleotide-binding</keyword>
<dbReference type="Gene3D" id="3.40.50.300">
    <property type="entry name" value="P-loop containing nucleotide triphosphate hydrolases"/>
    <property type="match status" value="1"/>
</dbReference>
<dbReference type="SMART" id="SM00382">
    <property type="entry name" value="AAA"/>
    <property type="match status" value="1"/>
</dbReference>
<protein>
    <submittedName>
        <fullName evidence="5">Branched-chain amino acid transport system ATP-binding protein</fullName>
    </submittedName>
</protein>
<dbReference type="PROSITE" id="PS00211">
    <property type="entry name" value="ABC_TRANSPORTER_1"/>
    <property type="match status" value="1"/>
</dbReference>
<evidence type="ECO:0000259" key="4">
    <source>
        <dbReference type="PROSITE" id="PS50893"/>
    </source>
</evidence>
<dbReference type="GO" id="GO:0005886">
    <property type="term" value="C:plasma membrane"/>
    <property type="evidence" value="ECO:0007669"/>
    <property type="project" value="TreeGrafter"/>
</dbReference>
<gene>
    <name evidence="5" type="ORF">HNR30_003591</name>
</gene>
<evidence type="ECO:0000313" key="5">
    <source>
        <dbReference type="EMBL" id="MBA2892250.1"/>
    </source>
</evidence>
<evidence type="ECO:0000256" key="2">
    <source>
        <dbReference type="ARBA" id="ARBA00022741"/>
    </source>
</evidence>
<dbReference type="InterPro" id="IPR051120">
    <property type="entry name" value="ABC_AA/LPS_Transport"/>
</dbReference>
<dbReference type="PROSITE" id="PS50893">
    <property type="entry name" value="ABC_TRANSPORTER_2"/>
    <property type="match status" value="1"/>
</dbReference>
<dbReference type="Proteomes" id="UP000530928">
    <property type="component" value="Unassembled WGS sequence"/>
</dbReference>
<dbReference type="RefSeq" id="WP_220133629.1">
    <property type="nucleotide sequence ID" value="NZ_BAABAM010000002.1"/>
</dbReference>
<dbReference type="InterPro" id="IPR003439">
    <property type="entry name" value="ABC_transporter-like_ATP-bd"/>
</dbReference>
<dbReference type="SUPFAM" id="SSF52540">
    <property type="entry name" value="P-loop containing nucleoside triphosphate hydrolases"/>
    <property type="match status" value="1"/>
</dbReference>
<dbReference type="CDD" id="cd03219">
    <property type="entry name" value="ABC_Mj1267_LivG_branched"/>
    <property type="match status" value="1"/>
</dbReference>
<evidence type="ECO:0000256" key="1">
    <source>
        <dbReference type="ARBA" id="ARBA00022448"/>
    </source>
</evidence>
<name>A0A7W0CJT6_9ACTN</name>
<evidence type="ECO:0000313" key="6">
    <source>
        <dbReference type="Proteomes" id="UP000530928"/>
    </source>
</evidence>
<dbReference type="EMBL" id="JACDUR010000003">
    <property type="protein sequence ID" value="MBA2892250.1"/>
    <property type="molecule type" value="Genomic_DNA"/>
</dbReference>
<proteinExistence type="predicted"/>
<keyword evidence="3 5" id="KW-0067">ATP-binding</keyword>
<dbReference type="InterPro" id="IPR027417">
    <property type="entry name" value="P-loop_NTPase"/>
</dbReference>
<dbReference type="InterPro" id="IPR003593">
    <property type="entry name" value="AAA+_ATPase"/>
</dbReference>
<dbReference type="Pfam" id="PF00005">
    <property type="entry name" value="ABC_tran"/>
    <property type="match status" value="1"/>
</dbReference>
<feature type="domain" description="ABC transporter" evidence="4">
    <location>
        <begin position="2"/>
        <end position="239"/>
    </location>
</feature>
<dbReference type="GO" id="GO:0005524">
    <property type="term" value="F:ATP binding"/>
    <property type="evidence" value="ECO:0007669"/>
    <property type="project" value="UniProtKB-KW"/>
</dbReference>
<dbReference type="InterPro" id="IPR017871">
    <property type="entry name" value="ABC_transporter-like_CS"/>
</dbReference>
<dbReference type="PANTHER" id="PTHR45772">
    <property type="entry name" value="CONSERVED COMPONENT OF ABC TRANSPORTER FOR NATURAL AMINO ACIDS-RELATED"/>
    <property type="match status" value="1"/>
</dbReference>
<sequence>MLRLHELTMRFGALNAVDGVSLSVGEGERRALIGPNGAGKSTLFAMIAGALRPSGGTIEFDGQDVTGLPEHRRARRGIARTFQHSSLFAGLSCAENVALAVRARRGLGMRAWLGSGRNMDIKREVTGYLDLMELSEERPAGALSHGEARRLEVAMALAQQPRLLLLDEPAAGMSSAESARFAELIQNLDTTLLIVEHDLDVVFAVASHVTVLASGKVIADGSPAEIKASAEVERVYLGTAKEIWC</sequence>
<dbReference type="PANTHER" id="PTHR45772:SF9">
    <property type="entry name" value="CONSERVED COMPONENT OF ABC TRANSPORTER FOR NATURAL AMINO ACIDS"/>
    <property type="match status" value="1"/>
</dbReference>
<organism evidence="5 6">
    <name type="scientific">Nonomuraea soli</name>
    <dbReference type="NCBI Taxonomy" id="1032476"/>
    <lineage>
        <taxon>Bacteria</taxon>
        <taxon>Bacillati</taxon>
        <taxon>Actinomycetota</taxon>
        <taxon>Actinomycetes</taxon>
        <taxon>Streptosporangiales</taxon>
        <taxon>Streptosporangiaceae</taxon>
        <taxon>Nonomuraea</taxon>
    </lineage>
</organism>
<dbReference type="GO" id="GO:0016887">
    <property type="term" value="F:ATP hydrolysis activity"/>
    <property type="evidence" value="ECO:0007669"/>
    <property type="project" value="InterPro"/>
</dbReference>
<keyword evidence="1" id="KW-0813">Transport</keyword>
<evidence type="ECO:0000256" key="3">
    <source>
        <dbReference type="ARBA" id="ARBA00022840"/>
    </source>
</evidence>